<dbReference type="InterPro" id="IPR027417">
    <property type="entry name" value="P-loop_NTPase"/>
</dbReference>
<gene>
    <name evidence="8" type="ORF">D9Q98_009261</name>
</gene>
<dbReference type="SUPFAM" id="SSF52540">
    <property type="entry name" value="P-loop containing nucleoside triphosphate hydrolases"/>
    <property type="match status" value="1"/>
</dbReference>
<dbReference type="PANTHER" id="PTHR11089">
    <property type="entry name" value="GTP-BINDING PROTEIN-RELATED"/>
    <property type="match status" value="1"/>
</dbReference>
<feature type="compositionally biased region" description="Basic and acidic residues" evidence="6">
    <location>
        <begin position="74"/>
        <end position="96"/>
    </location>
</feature>
<comment type="subcellular location">
    <subcellularLocation>
        <location evidence="1">Nucleus</location>
        <location evidence="1">Nucleolus</location>
    </subcellularLocation>
</comment>
<sequence length="633" mass="67823">MGGIGAKRSKKSKSKRQTLKQKYKVLKKVKEHHRKARKEARKLGTKPKEPKDPGIPNAWPFKEELIAQLQAQKQRAEAKQQMLKEQRKAQRQEERAAAAAMDQDGEGQQLEAMQRQANKRSREFEKAAAKAVPGSEGFVDYSRRAFFKEFIKVVEASDVLIEVLDARDPMGCRCLDVERFVRKIDPSKKIVLLLNKIDLVPREVAEQWLTYFREELPTVAFKANTQKQAANLGRRQLSAGADAALKGSECLGADTLLQLLKNYARNVDIKTAITVGVVGLPNVGKSSVINSLKRTRVAQVGNTPGVTKAVQEVHLDKQVTLLDSPGVVFADAGADGAAAAALRNTVKIEQLADPALPVAEIVRRCPAKQLMTVYRTAAFEGPDQFLQHVATSRGKLKKGGAVDVEAAARIVLQDWNDGRIPYFTLPPKRNSEVAGSSQLVGTWGAAFDADQSATLAGLRSMDAGEGADAFFQTDTLGAAHVDLEGMQQVDEAGSSSSDEEQEGEAEGMSDGAGEGGAEEGPSGSDEMDEAEAAPSAKRQRGGEAAAQNAQLYGEAGQFNPRKAKAAKKQAKRGALMRQAGAEVDAEEEQEAGAAPVADAEYDFGADWGAEAGGGAGSNPFAELGSGSGSELDE</sequence>
<dbReference type="PRINTS" id="PR00326">
    <property type="entry name" value="GTP1OBG"/>
</dbReference>
<keyword evidence="3" id="KW-0175">Coiled coil</keyword>
<evidence type="ECO:0000256" key="1">
    <source>
        <dbReference type="ARBA" id="ARBA00004604"/>
    </source>
</evidence>
<feature type="region of interest" description="Disordered" evidence="6">
    <location>
        <begin position="1"/>
        <end position="122"/>
    </location>
</feature>
<keyword evidence="2" id="KW-0547">Nucleotide-binding</keyword>
<dbReference type="EMBL" id="SIDB01000007">
    <property type="protein sequence ID" value="KAI3430851.1"/>
    <property type="molecule type" value="Genomic_DNA"/>
</dbReference>
<feature type="region of interest" description="Disordered" evidence="6">
    <location>
        <begin position="489"/>
        <end position="633"/>
    </location>
</feature>
<keyword evidence="4" id="KW-0342">GTP-binding</keyword>
<dbReference type="Pfam" id="PF01926">
    <property type="entry name" value="MMR_HSR1"/>
    <property type="match status" value="1"/>
</dbReference>
<dbReference type="InterPro" id="IPR014813">
    <property type="entry name" value="Gnl3_N_dom"/>
</dbReference>
<evidence type="ECO:0000256" key="2">
    <source>
        <dbReference type="ARBA" id="ARBA00022741"/>
    </source>
</evidence>
<evidence type="ECO:0000259" key="7">
    <source>
        <dbReference type="PROSITE" id="PS51721"/>
    </source>
</evidence>
<dbReference type="FunFam" id="1.10.1580.10:FF:000002">
    <property type="entry name" value="Guanine nucleotide-binding protein-like 3 (nucleolar)-like"/>
    <property type="match status" value="1"/>
</dbReference>
<dbReference type="Proteomes" id="UP001055712">
    <property type="component" value="Unassembled WGS sequence"/>
</dbReference>
<dbReference type="GO" id="GO:0050793">
    <property type="term" value="P:regulation of developmental process"/>
    <property type="evidence" value="ECO:0007669"/>
    <property type="project" value="UniProtKB-ARBA"/>
</dbReference>
<dbReference type="InterPro" id="IPR050755">
    <property type="entry name" value="TRAFAC_YlqF/YawG_RiboMat"/>
</dbReference>
<feature type="compositionally biased region" description="Basic residues" evidence="6">
    <location>
        <begin position="561"/>
        <end position="571"/>
    </location>
</feature>
<protein>
    <recommendedName>
        <fullName evidence="7">CP-type G domain-containing protein</fullName>
    </recommendedName>
</protein>
<proteinExistence type="predicted"/>
<dbReference type="CDD" id="cd04178">
    <property type="entry name" value="Nucleostemin_like"/>
    <property type="match status" value="1"/>
</dbReference>
<dbReference type="FunFam" id="3.40.50.300:FF:000571">
    <property type="entry name" value="Guanine nucleotide-binding protein-like NSN1"/>
    <property type="match status" value="1"/>
</dbReference>
<feature type="compositionally biased region" description="Acidic residues" evidence="6">
    <location>
        <begin position="497"/>
        <end position="507"/>
    </location>
</feature>
<evidence type="ECO:0000256" key="4">
    <source>
        <dbReference type="ARBA" id="ARBA00023134"/>
    </source>
</evidence>
<name>A0A9D4TPF7_CHLVU</name>
<comment type="caution">
    <text evidence="8">The sequence shown here is derived from an EMBL/GenBank/DDBJ whole genome shotgun (WGS) entry which is preliminary data.</text>
</comment>
<organism evidence="8 9">
    <name type="scientific">Chlorella vulgaris</name>
    <name type="common">Green alga</name>
    <dbReference type="NCBI Taxonomy" id="3077"/>
    <lineage>
        <taxon>Eukaryota</taxon>
        <taxon>Viridiplantae</taxon>
        <taxon>Chlorophyta</taxon>
        <taxon>core chlorophytes</taxon>
        <taxon>Trebouxiophyceae</taxon>
        <taxon>Chlorellales</taxon>
        <taxon>Chlorellaceae</taxon>
        <taxon>Chlorella clade</taxon>
        <taxon>Chlorella</taxon>
    </lineage>
</organism>
<dbReference type="AlphaFoldDB" id="A0A9D4TPF7"/>
<dbReference type="GO" id="GO:0051239">
    <property type="term" value="P:regulation of multicellular organismal process"/>
    <property type="evidence" value="ECO:0007669"/>
    <property type="project" value="UniProtKB-ARBA"/>
</dbReference>
<dbReference type="InterPro" id="IPR006073">
    <property type="entry name" value="GTP-bd"/>
</dbReference>
<dbReference type="PROSITE" id="PS51721">
    <property type="entry name" value="G_CP"/>
    <property type="match status" value="1"/>
</dbReference>
<evidence type="ECO:0000313" key="8">
    <source>
        <dbReference type="EMBL" id="KAI3430851.1"/>
    </source>
</evidence>
<dbReference type="OrthoDB" id="444945at2759"/>
<keyword evidence="5" id="KW-0539">Nucleus</keyword>
<reference evidence="8" key="1">
    <citation type="journal article" date="2019" name="Plant J.">
        <title>Chlorella vulgaris genome assembly and annotation reveals the molecular basis for metabolic acclimation to high light conditions.</title>
        <authorList>
            <person name="Cecchin M."/>
            <person name="Marcolungo L."/>
            <person name="Rossato M."/>
            <person name="Girolomoni L."/>
            <person name="Cosentino E."/>
            <person name="Cuine S."/>
            <person name="Li-Beisson Y."/>
            <person name="Delledonne M."/>
            <person name="Ballottari M."/>
        </authorList>
    </citation>
    <scope>NUCLEOTIDE SEQUENCE</scope>
    <source>
        <strain evidence="8">211/11P</strain>
    </source>
</reference>
<accession>A0A9D4TPF7</accession>
<dbReference type="GO" id="GO:0005730">
    <property type="term" value="C:nucleolus"/>
    <property type="evidence" value="ECO:0007669"/>
    <property type="project" value="UniProtKB-SubCell"/>
</dbReference>
<dbReference type="Gene3D" id="3.40.50.300">
    <property type="entry name" value="P-loop containing nucleotide triphosphate hydrolases"/>
    <property type="match status" value="1"/>
</dbReference>
<dbReference type="PANTHER" id="PTHR11089:SF30">
    <property type="entry name" value="GUANINE NUCLEOTIDE-BINDING PROTEIN-LIKE 3 HOMOLOG"/>
    <property type="match status" value="1"/>
</dbReference>
<reference evidence="8" key="2">
    <citation type="submission" date="2020-11" db="EMBL/GenBank/DDBJ databases">
        <authorList>
            <person name="Cecchin M."/>
            <person name="Marcolungo L."/>
            <person name="Rossato M."/>
            <person name="Girolomoni L."/>
            <person name="Cosentino E."/>
            <person name="Cuine S."/>
            <person name="Li-Beisson Y."/>
            <person name="Delledonne M."/>
            <person name="Ballottari M."/>
        </authorList>
    </citation>
    <scope>NUCLEOTIDE SEQUENCE</scope>
    <source>
        <strain evidence="8">211/11P</strain>
        <tissue evidence="8">Whole cell</tissue>
    </source>
</reference>
<dbReference type="InterPro" id="IPR023179">
    <property type="entry name" value="GTP-bd_ortho_bundle_sf"/>
</dbReference>
<evidence type="ECO:0000256" key="6">
    <source>
        <dbReference type="SAM" id="MobiDB-lite"/>
    </source>
</evidence>
<keyword evidence="9" id="KW-1185">Reference proteome</keyword>
<dbReference type="InterPro" id="IPR030378">
    <property type="entry name" value="G_CP_dom"/>
</dbReference>
<evidence type="ECO:0000256" key="5">
    <source>
        <dbReference type="ARBA" id="ARBA00023242"/>
    </source>
</evidence>
<feature type="domain" description="CP-type G" evidence="7">
    <location>
        <begin position="147"/>
        <end position="330"/>
    </location>
</feature>
<dbReference type="Gene3D" id="1.10.1580.10">
    <property type="match status" value="1"/>
</dbReference>
<dbReference type="GO" id="GO:0005525">
    <property type="term" value="F:GTP binding"/>
    <property type="evidence" value="ECO:0007669"/>
    <property type="project" value="UniProtKB-KW"/>
</dbReference>
<feature type="compositionally biased region" description="Basic residues" evidence="6">
    <location>
        <begin position="7"/>
        <end position="45"/>
    </location>
</feature>
<evidence type="ECO:0000313" key="9">
    <source>
        <dbReference type="Proteomes" id="UP001055712"/>
    </source>
</evidence>
<dbReference type="Pfam" id="PF08701">
    <property type="entry name" value="GN3L_Grn1"/>
    <property type="match status" value="1"/>
</dbReference>
<evidence type="ECO:0000256" key="3">
    <source>
        <dbReference type="ARBA" id="ARBA00023054"/>
    </source>
</evidence>